<keyword evidence="1" id="KW-0812">Transmembrane</keyword>
<feature type="transmembrane region" description="Helical" evidence="1">
    <location>
        <begin position="350"/>
        <end position="368"/>
    </location>
</feature>
<keyword evidence="1" id="KW-0472">Membrane</keyword>
<keyword evidence="3" id="KW-1185">Reference proteome</keyword>
<keyword evidence="1" id="KW-1133">Transmembrane helix</keyword>
<dbReference type="AlphaFoldDB" id="A0A9J6GWM4"/>
<comment type="caution">
    <text evidence="2">The sequence shown here is derived from an EMBL/GenBank/DDBJ whole genome shotgun (WGS) entry which is preliminary data.</text>
</comment>
<dbReference type="Proteomes" id="UP000821853">
    <property type="component" value="Unassembled WGS sequence"/>
</dbReference>
<dbReference type="EMBL" id="JABSTR010000009">
    <property type="protein sequence ID" value="KAH9379289.1"/>
    <property type="molecule type" value="Genomic_DNA"/>
</dbReference>
<reference evidence="2 3" key="1">
    <citation type="journal article" date="2020" name="Cell">
        <title>Large-Scale Comparative Analyses of Tick Genomes Elucidate Their Genetic Diversity and Vector Capacities.</title>
        <authorList>
            <consortium name="Tick Genome and Microbiome Consortium (TIGMIC)"/>
            <person name="Jia N."/>
            <person name="Wang J."/>
            <person name="Shi W."/>
            <person name="Du L."/>
            <person name="Sun Y."/>
            <person name="Zhan W."/>
            <person name="Jiang J.F."/>
            <person name="Wang Q."/>
            <person name="Zhang B."/>
            <person name="Ji P."/>
            <person name="Bell-Sakyi L."/>
            <person name="Cui X.M."/>
            <person name="Yuan T.T."/>
            <person name="Jiang B.G."/>
            <person name="Yang W.F."/>
            <person name="Lam T.T."/>
            <person name="Chang Q.C."/>
            <person name="Ding S.J."/>
            <person name="Wang X.J."/>
            <person name="Zhu J.G."/>
            <person name="Ruan X.D."/>
            <person name="Zhao L."/>
            <person name="Wei J.T."/>
            <person name="Ye R.Z."/>
            <person name="Que T.C."/>
            <person name="Du C.H."/>
            <person name="Zhou Y.H."/>
            <person name="Cheng J.X."/>
            <person name="Dai P.F."/>
            <person name="Guo W.B."/>
            <person name="Han X.H."/>
            <person name="Huang E.J."/>
            <person name="Li L.F."/>
            <person name="Wei W."/>
            <person name="Gao Y.C."/>
            <person name="Liu J.Z."/>
            <person name="Shao H.Z."/>
            <person name="Wang X."/>
            <person name="Wang C.C."/>
            <person name="Yang T.C."/>
            <person name="Huo Q.B."/>
            <person name="Li W."/>
            <person name="Chen H.Y."/>
            <person name="Chen S.E."/>
            <person name="Zhou L.G."/>
            <person name="Ni X.B."/>
            <person name="Tian J.H."/>
            <person name="Sheng Y."/>
            <person name="Liu T."/>
            <person name="Pan Y.S."/>
            <person name="Xia L.Y."/>
            <person name="Li J."/>
            <person name="Zhao F."/>
            <person name="Cao W.C."/>
        </authorList>
    </citation>
    <scope>NUCLEOTIDE SEQUENCE [LARGE SCALE GENOMIC DNA]</scope>
    <source>
        <strain evidence="2">HaeL-2018</strain>
    </source>
</reference>
<evidence type="ECO:0008006" key="4">
    <source>
        <dbReference type="Google" id="ProtNLM"/>
    </source>
</evidence>
<evidence type="ECO:0000313" key="2">
    <source>
        <dbReference type="EMBL" id="KAH9379289.1"/>
    </source>
</evidence>
<proteinExistence type="predicted"/>
<gene>
    <name evidence="2" type="ORF">HPB48_007517</name>
</gene>
<accession>A0A9J6GWM4</accession>
<dbReference type="VEuPathDB" id="VectorBase:HLOH_063661"/>
<organism evidence="2 3">
    <name type="scientific">Haemaphysalis longicornis</name>
    <name type="common">Bush tick</name>
    <dbReference type="NCBI Taxonomy" id="44386"/>
    <lineage>
        <taxon>Eukaryota</taxon>
        <taxon>Metazoa</taxon>
        <taxon>Ecdysozoa</taxon>
        <taxon>Arthropoda</taxon>
        <taxon>Chelicerata</taxon>
        <taxon>Arachnida</taxon>
        <taxon>Acari</taxon>
        <taxon>Parasitiformes</taxon>
        <taxon>Ixodida</taxon>
        <taxon>Ixodoidea</taxon>
        <taxon>Ixodidae</taxon>
        <taxon>Haemaphysalinae</taxon>
        <taxon>Haemaphysalis</taxon>
    </lineage>
</organism>
<evidence type="ECO:0000313" key="3">
    <source>
        <dbReference type="Proteomes" id="UP000821853"/>
    </source>
</evidence>
<evidence type="ECO:0000256" key="1">
    <source>
        <dbReference type="SAM" id="Phobius"/>
    </source>
</evidence>
<feature type="transmembrane region" description="Helical" evidence="1">
    <location>
        <begin position="559"/>
        <end position="583"/>
    </location>
</feature>
<protein>
    <recommendedName>
        <fullName evidence="4">Ionotropic receptor</fullName>
    </recommendedName>
</protein>
<sequence>MLPWQHRRCQPFCQSLPASRCQSLPAMWQPFYASLLKNSLIKVTVWSHDKTNLLYVRLLNNSYDNKKTAVVFPTVSEGQNACLLESVARRHFFLSVDWIVFNDDVKSITKMKTQLRYLGRYPACVVPHMSAPPKFDVTTIEQEGAPVVFSRRCLSPEREWRSTWSEAFNGATISAICYPKDTQERKTNNRFKRCYSDFVYKALQSMNATIIFKDYKGIHDIKAKVFLGEVDIIVVGVQRVRFVSTPAFCYPHIVYYRYERFYTHSEDEKRLVSSFMLLGHSKMVLLFLVFSALAVWLALIVAASVSSSTNLSRRVNSYVIGDSATFIVSSLLSTSTSTLFDEAISRSRSFGAPVGIVLAVWLLGMIPLCDYFRAVLTSRLAVYVSQNPVDTLNKLEAQLDLGMIQPCVVKGNSMHYEFLWPKLSRSSIYGKLRVAYYGYHNVTGITFDNFEQCWLHCAKRQGFVCIHDPPHHLLALTGKNTVESREHLGLGFYSAVVRKDFPKMRAYQNLLRRMAETALIEKFTYYGRNGGNKSAIEGQVNDKDEVAGTEEPLKLSELWSFWICFVALHLFSVIVCCLETAIAHNVPARFISRFKLVFVNLLELRITCTVRSGEKFVDTSTTMIIQYGFVITQ</sequence>
<feature type="transmembrane region" description="Helical" evidence="1">
    <location>
        <begin position="284"/>
        <end position="305"/>
    </location>
</feature>
<name>A0A9J6GWM4_HAELO</name>
<feature type="transmembrane region" description="Helical" evidence="1">
    <location>
        <begin position="317"/>
        <end position="338"/>
    </location>
</feature>